<keyword evidence="6" id="KW-0769">Symport</keyword>
<keyword evidence="11" id="KW-0739">Sodium transport</keyword>
<dbReference type="EMBL" id="QCZG01000064">
    <property type="protein sequence ID" value="PWA05786.1"/>
    <property type="molecule type" value="Genomic_DNA"/>
</dbReference>
<feature type="transmembrane region" description="Helical" evidence="14">
    <location>
        <begin position="46"/>
        <end position="69"/>
    </location>
</feature>
<comment type="caution">
    <text evidence="15">The sequence shown here is derived from an EMBL/GenBank/DDBJ whole genome shotgun (WGS) entry which is preliminary data.</text>
</comment>
<feature type="transmembrane region" description="Helical" evidence="14">
    <location>
        <begin position="421"/>
        <end position="443"/>
    </location>
</feature>
<keyword evidence="9" id="KW-0406">Ion transport</keyword>
<dbReference type="InterPro" id="IPR018212">
    <property type="entry name" value="Na/solute_symporter_CS"/>
</dbReference>
<evidence type="ECO:0000256" key="2">
    <source>
        <dbReference type="ARBA" id="ARBA00006434"/>
    </source>
</evidence>
<feature type="transmembrane region" description="Helical" evidence="14">
    <location>
        <begin position="269"/>
        <end position="292"/>
    </location>
</feature>
<evidence type="ECO:0000256" key="11">
    <source>
        <dbReference type="ARBA" id="ARBA00023201"/>
    </source>
</evidence>
<keyword evidence="10 14" id="KW-0472">Membrane</keyword>
<keyword evidence="16" id="KW-1185">Reference proteome</keyword>
<evidence type="ECO:0000256" key="8">
    <source>
        <dbReference type="ARBA" id="ARBA00023053"/>
    </source>
</evidence>
<evidence type="ECO:0000256" key="7">
    <source>
        <dbReference type="ARBA" id="ARBA00022989"/>
    </source>
</evidence>
<feature type="transmembrane region" description="Helical" evidence="14">
    <location>
        <begin position="312"/>
        <end position="341"/>
    </location>
</feature>
<dbReference type="PANTHER" id="PTHR48086">
    <property type="entry name" value="SODIUM/PROLINE SYMPORTER-RELATED"/>
    <property type="match status" value="1"/>
</dbReference>
<dbReference type="InterPro" id="IPR038377">
    <property type="entry name" value="Na/Glc_symporter_sf"/>
</dbReference>
<feature type="transmembrane region" description="Helical" evidence="14">
    <location>
        <begin position="224"/>
        <end position="248"/>
    </location>
</feature>
<evidence type="ECO:0000313" key="15">
    <source>
        <dbReference type="EMBL" id="PWA05786.1"/>
    </source>
</evidence>
<dbReference type="PROSITE" id="PS00456">
    <property type="entry name" value="NA_SOLUT_SYMP_1"/>
    <property type="match status" value="1"/>
</dbReference>
<feature type="transmembrane region" description="Helical" evidence="14">
    <location>
        <begin position="388"/>
        <end position="409"/>
    </location>
</feature>
<evidence type="ECO:0000256" key="3">
    <source>
        <dbReference type="ARBA" id="ARBA00022448"/>
    </source>
</evidence>
<feature type="transmembrane region" description="Helical" evidence="14">
    <location>
        <begin position="6"/>
        <end position="25"/>
    </location>
</feature>
<dbReference type="GO" id="GO:0005886">
    <property type="term" value="C:plasma membrane"/>
    <property type="evidence" value="ECO:0007669"/>
    <property type="project" value="UniProtKB-SubCell"/>
</dbReference>
<dbReference type="Proteomes" id="UP000245998">
    <property type="component" value="Unassembled WGS sequence"/>
</dbReference>
<name>A0A2U1JKU9_9BACI</name>
<dbReference type="OrthoDB" id="9810181at2"/>
<dbReference type="GO" id="GO:0006814">
    <property type="term" value="P:sodium ion transport"/>
    <property type="evidence" value="ECO:0007669"/>
    <property type="project" value="UniProtKB-KW"/>
</dbReference>
<keyword evidence="5 14" id="KW-0812">Transmembrane</keyword>
<feature type="transmembrane region" description="Helical" evidence="14">
    <location>
        <begin position="449"/>
        <end position="466"/>
    </location>
</feature>
<feature type="transmembrane region" description="Helical" evidence="14">
    <location>
        <begin position="362"/>
        <end position="382"/>
    </location>
</feature>
<evidence type="ECO:0000256" key="1">
    <source>
        <dbReference type="ARBA" id="ARBA00004651"/>
    </source>
</evidence>
<evidence type="ECO:0000256" key="14">
    <source>
        <dbReference type="SAM" id="Phobius"/>
    </source>
</evidence>
<evidence type="ECO:0000256" key="4">
    <source>
        <dbReference type="ARBA" id="ARBA00022475"/>
    </source>
</evidence>
<protein>
    <submittedName>
        <fullName evidence="15">Na+:solute symporter</fullName>
    </submittedName>
</protein>
<evidence type="ECO:0000256" key="10">
    <source>
        <dbReference type="ARBA" id="ARBA00023136"/>
    </source>
</evidence>
<dbReference type="InterPro" id="IPR050277">
    <property type="entry name" value="Sodium:Solute_Symporter"/>
</dbReference>
<feature type="transmembrane region" description="Helical" evidence="14">
    <location>
        <begin position="75"/>
        <end position="98"/>
    </location>
</feature>
<evidence type="ECO:0000256" key="12">
    <source>
        <dbReference type="ARBA" id="ARBA00033708"/>
    </source>
</evidence>
<dbReference type="AlphaFoldDB" id="A0A2U1JKU9"/>
<feature type="transmembrane region" description="Helical" evidence="14">
    <location>
        <begin position="186"/>
        <end position="204"/>
    </location>
</feature>
<comment type="subcellular location">
    <subcellularLocation>
        <location evidence="1">Cell membrane</location>
        <topology evidence="1">Multi-pass membrane protein</topology>
    </subcellularLocation>
</comment>
<feature type="transmembrane region" description="Helical" evidence="14">
    <location>
        <begin position="119"/>
        <end position="137"/>
    </location>
</feature>
<dbReference type="Pfam" id="PF00474">
    <property type="entry name" value="SSF"/>
    <property type="match status" value="1"/>
</dbReference>
<keyword evidence="7 14" id="KW-1133">Transmembrane helix</keyword>
<keyword evidence="8" id="KW-0915">Sodium</keyword>
<dbReference type="InterPro" id="IPR001734">
    <property type="entry name" value="Na/solute_symporter"/>
</dbReference>
<comment type="similarity">
    <text evidence="2 13">Belongs to the sodium:solute symporter (SSF) (TC 2.A.21) family.</text>
</comment>
<keyword evidence="3" id="KW-0813">Transport</keyword>
<evidence type="ECO:0000256" key="13">
    <source>
        <dbReference type="RuleBase" id="RU362091"/>
    </source>
</evidence>
<accession>A0A2U1JKU9</accession>
<feature type="transmembrane region" description="Helical" evidence="14">
    <location>
        <begin position="157"/>
        <end position="179"/>
    </location>
</feature>
<evidence type="ECO:0000256" key="9">
    <source>
        <dbReference type="ARBA" id="ARBA00023065"/>
    </source>
</evidence>
<dbReference type="Gene3D" id="1.20.1730.10">
    <property type="entry name" value="Sodium/glucose cotransporter"/>
    <property type="match status" value="1"/>
</dbReference>
<evidence type="ECO:0000256" key="5">
    <source>
        <dbReference type="ARBA" id="ARBA00022692"/>
    </source>
</evidence>
<comment type="catalytic activity">
    <reaction evidence="12">
        <text>L-proline(in) + Na(+)(in) = L-proline(out) + Na(+)(out)</text>
        <dbReference type="Rhea" id="RHEA:28967"/>
        <dbReference type="ChEBI" id="CHEBI:29101"/>
        <dbReference type="ChEBI" id="CHEBI:60039"/>
    </reaction>
</comment>
<dbReference type="GO" id="GO:0015293">
    <property type="term" value="F:symporter activity"/>
    <property type="evidence" value="ECO:0007669"/>
    <property type="project" value="UniProtKB-KW"/>
</dbReference>
<keyword evidence="4" id="KW-1003">Cell membrane</keyword>
<evidence type="ECO:0000313" key="16">
    <source>
        <dbReference type="Proteomes" id="UP000245998"/>
    </source>
</evidence>
<proteinExistence type="inferred from homology"/>
<evidence type="ECO:0000256" key="6">
    <source>
        <dbReference type="ARBA" id="ARBA00022847"/>
    </source>
</evidence>
<dbReference type="PROSITE" id="PS50283">
    <property type="entry name" value="NA_SOLUT_SYMP_3"/>
    <property type="match status" value="1"/>
</dbReference>
<dbReference type="PANTHER" id="PTHR48086:SF3">
    <property type="entry name" value="SODIUM_PROLINE SYMPORTER"/>
    <property type="match status" value="1"/>
</dbReference>
<sequence>MMKLLETLIVCFFFLLYILIGIYYNRRSSLDRRNFYVASGKIGLPINTLATFAAFASGGSFLGSIGVAYSASISYIWAAITGSVVGFIVASILVAPYLGAMKLNSLVDFFKERYNNWKVIRLIGGLIIVVSFSLYLISQYKAAGITAEYLLGWDYVWTLLLVTLIFVIYTSMGGMWAITMTESVQAVLMFIFMILLPIIAAIKLGGPITMISAAMENNPAWTALGAPVITIIGFALVWTFTVSCFPHISMRIFASKSSDAAKKTLGYTGLLYGIFSLVGFLGVSAAALNLFPLGTDQALQDADFAYIAVMEAYFPSILQGLAASAIFAAVMSSTSGILLAISAAVSNDIWATLFPSANDRTLIQVGRISIVLAGLIGAILALNPPALLVILYSQATAMMTAGFFGPLVLGIWWKKANKYGALANMIVGSGSFMILFAVGSLGIANIPTFLEFIIALPLGIIANLIVSNATYKENSPDSTTNVELMNSIHERAQTIA</sequence>
<organism evidence="15 16">
    <name type="scientific">Pueribacillus theae</name>
    <dbReference type="NCBI Taxonomy" id="2171751"/>
    <lineage>
        <taxon>Bacteria</taxon>
        <taxon>Bacillati</taxon>
        <taxon>Bacillota</taxon>
        <taxon>Bacilli</taxon>
        <taxon>Bacillales</taxon>
        <taxon>Bacillaceae</taxon>
        <taxon>Pueribacillus</taxon>
    </lineage>
</organism>
<gene>
    <name evidence="15" type="ORF">DCC39_17815</name>
</gene>
<dbReference type="GO" id="GO:0046942">
    <property type="term" value="P:carboxylic acid transport"/>
    <property type="evidence" value="ECO:0007669"/>
    <property type="project" value="UniProtKB-ARBA"/>
</dbReference>
<reference evidence="15 16" key="1">
    <citation type="submission" date="2018-04" db="EMBL/GenBank/DDBJ databases">
        <title>Camelliibacillus theae gen. nov., sp. nov., isolated from Pu'er tea.</title>
        <authorList>
            <person name="Niu L."/>
        </authorList>
    </citation>
    <scope>NUCLEOTIDE SEQUENCE [LARGE SCALE GENOMIC DNA]</scope>
    <source>
        <strain evidence="15 16">T8</strain>
    </source>
</reference>